<dbReference type="InterPro" id="IPR002168">
    <property type="entry name" value="Lipase_GDXG_HIS_AS"/>
</dbReference>
<comment type="similarity">
    <text evidence="2">Belongs to the 'GDXG' lipolytic enzyme family.</text>
</comment>
<feature type="signal peptide" evidence="4">
    <location>
        <begin position="1"/>
        <end position="20"/>
    </location>
</feature>
<feature type="chain" id="PRO_5042661408" description="Carboxylic ester hydrolase" evidence="4">
    <location>
        <begin position="21"/>
        <end position="620"/>
    </location>
</feature>
<reference evidence="7" key="2">
    <citation type="submission" date="2023-05" db="EMBL/GenBank/DDBJ databases">
        <authorList>
            <consortium name="Lawrence Berkeley National Laboratory"/>
            <person name="Steindorff A."/>
            <person name="Hensen N."/>
            <person name="Bonometti L."/>
            <person name="Westerberg I."/>
            <person name="Brannstrom I.O."/>
            <person name="Guillou S."/>
            <person name="Cros-Aarteil S."/>
            <person name="Calhoun S."/>
            <person name="Haridas S."/>
            <person name="Kuo A."/>
            <person name="Mondo S."/>
            <person name="Pangilinan J."/>
            <person name="Riley R."/>
            <person name="Labutti K."/>
            <person name="Andreopoulos B."/>
            <person name="Lipzen A."/>
            <person name="Chen C."/>
            <person name="Yanf M."/>
            <person name="Daum C."/>
            <person name="Ng V."/>
            <person name="Clum A."/>
            <person name="Ohm R."/>
            <person name="Martin F."/>
            <person name="Silar P."/>
            <person name="Natvig D."/>
            <person name="Lalanne C."/>
            <person name="Gautier V."/>
            <person name="Ament-Velasquez S.L."/>
            <person name="Kruys A."/>
            <person name="Hutchinson M.I."/>
            <person name="Powell A.J."/>
            <person name="Barry K."/>
            <person name="Miller A.N."/>
            <person name="Grigoriev I.V."/>
            <person name="Debuchy R."/>
            <person name="Gladieux P."/>
            <person name="Thoren M.H."/>
            <person name="Johannesson H."/>
        </authorList>
    </citation>
    <scope>NUCLEOTIDE SEQUENCE</scope>
    <source>
        <strain evidence="7">PSN293</strain>
    </source>
</reference>
<dbReference type="Pfam" id="PF00135">
    <property type="entry name" value="COesterase"/>
    <property type="match status" value="1"/>
</dbReference>
<dbReference type="AlphaFoldDB" id="A0AAN6Y2E1"/>
<organism evidence="7 8">
    <name type="scientific">Rhypophila decipiens</name>
    <dbReference type="NCBI Taxonomy" id="261697"/>
    <lineage>
        <taxon>Eukaryota</taxon>
        <taxon>Fungi</taxon>
        <taxon>Dikarya</taxon>
        <taxon>Ascomycota</taxon>
        <taxon>Pezizomycotina</taxon>
        <taxon>Sordariomycetes</taxon>
        <taxon>Sordariomycetidae</taxon>
        <taxon>Sordariales</taxon>
        <taxon>Naviculisporaceae</taxon>
        <taxon>Rhypophila</taxon>
    </lineage>
</organism>
<keyword evidence="8" id="KW-1185">Reference proteome</keyword>
<proteinExistence type="inferred from homology"/>
<evidence type="ECO:0000313" key="8">
    <source>
        <dbReference type="Proteomes" id="UP001301769"/>
    </source>
</evidence>
<dbReference type="InterPro" id="IPR050309">
    <property type="entry name" value="Type-B_Carboxylest/Lipase"/>
</dbReference>
<dbReference type="PROSITE" id="PS01173">
    <property type="entry name" value="LIPASE_GDXG_HIS"/>
    <property type="match status" value="1"/>
</dbReference>
<dbReference type="InterPro" id="IPR019819">
    <property type="entry name" value="Carboxylesterase_B_CS"/>
</dbReference>
<evidence type="ECO:0000256" key="2">
    <source>
        <dbReference type="ARBA" id="ARBA00010515"/>
    </source>
</evidence>
<dbReference type="PROSITE" id="PS00122">
    <property type="entry name" value="CARBOXYLESTERASE_B_1"/>
    <property type="match status" value="1"/>
</dbReference>
<feature type="compositionally biased region" description="Polar residues" evidence="5">
    <location>
        <begin position="100"/>
        <end position="112"/>
    </location>
</feature>
<evidence type="ECO:0000256" key="4">
    <source>
        <dbReference type="RuleBase" id="RU361235"/>
    </source>
</evidence>
<accession>A0AAN6Y2E1</accession>
<dbReference type="Gene3D" id="3.40.50.1820">
    <property type="entry name" value="alpha/beta hydrolase"/>
    <property type="match status" value="1"/>
</dbReference>
<dbReference type="SUPFAM" id="SSF53474">
    <property type="entry name" value="alpha/beta-Hydrolases"/>
    <property type="match status" value="1"/>
</dbReference>
<dbReference type="EC" id="3.1.1.-" evidence="4"/>
<protein>
    <recommendedName>
        <fullName evidence="4">Carboxylic ester hydrolase</fullName>
        <ecNumber evidence="4">3.1.1.-</ecNumber>
    </recommendedName>
</protein>
<dbReference type="EMBL" id="MU858259">
    <property type="protein sequence ID" value="KAK4208092.1"/>
    <property type="molecule type" value="Genomic_DNA"/>
</dbReference>
<dbReference type="Proteomes" id="UP001301769">
    <property type="component" value="Unassembled WGS sequence"/>
</dbReference>
<evidence type="ECO:0000256" key="1">
    <source>
        <dbReference type="ARBA" id="ARBA00005964"/>
    </source>
</evidence>
<reference evidence="7" key="1">
    <citation type="journal article" date="2023" name="Mol. Phylogenet. Evol.">
        <title>Genome-scale phylogeny and comparative genomics of the fungal order Sordariales.</title>
        <authorList>
            <person name="Hensen N."/>
            <person name="Bonometti L."/>
            <person name="Westerberg I."/>
            <person name="Brannstrom I.O."/>
            <person name="Guillou S."/>
            <person name="Cros-Aarteil S."/>
            <person name="Calhoun S."/>
            <person name="Haridas S."/>
            <person name="Kuo A."/>
            <person name="Mondo S."/>
            <person name="Pangilinan J."/>
            <person name="Riley R."/>
            <person name="LaButti K."/>
            <person name="Andreopoulos B."/>
            <person name="Lipzen A."/>
            <person name="Chen C."/>
            <person name="Yan M."/>
            <person name="Daum C."/>
            <person name="Ng V."/>
            <person name="Clum A."/>
            <person name="Steindorff A."/>
            <person name="Ohm R.A."/>
            <person name="Martin F."/>
            <person name="Silar P."/>
            <person name="Natvig D.O."/>
            <person name="Lalanne C."/>
            <person name="Gautier V."/>
            <person name="Ament-Velasquez S.L."/>
            <person name="Kruys A."/>
            <person name="Hutchinson M.I."/>
            <person name="Powell A.J."/>
            <person name="Barry K."/>
            <person name="Miller A.N."/>
            <person name="Grigoriev I.V."/>
            <person name="Debuchy R."/>
            <person name="Gladieux P."/>
            <person name="Hiltunen Thoren M."/>
            <person name="Johannesson H."/>
        </authorList>
    </citation>
    <scope>NUCLEOTIDE SEQUENCE</scope>
    <source>
        <strain evidence="7">PSN293</strain>
    </source>
</reference>
<evidence type="ECO:0000256" key="3">
    <source>
        <dbReference type="ARBA" id="ARBA00022801"/>
    </source>
</evidence>
<dbReference type="GO" id="GO:0016787">
    <property type="term" value="F:hydrolase activity"/>
    <property type="evidence" value="ECO:0007669"/>
    <property type="project" value="UniProtKB-KW"/>
</dbReference>
<name>A0AAN6Y2E1_9PEZI</name>
<comment type="similarity">
    <text evidence="1 4">Belongs to the type-B carboxylesterase/lipase family.</text>
</comment>
<keyword evidence="4" id="KW-0732">Signal</keyword>
<gene>
    <name evidence="7" type="ORF">QBC37DRAFT_405621</name>
</gene>
<sequence>MVLTTARLLAALAVGAVVSALPTSPSPPKTPIIEISQFKVPHKHAVDGPTVDLGYSRYQGLYDPKFDSNIFLGIRYAAPPKRWQLPEEPAVDLTTAIKNATTQPPRCPQSPSGPARGPLDDASIKGEEDCLFLNVFSPNKAKKLPVLVWIHGGGYGLGDAAGFDFSQLVKTSGNAFVTVVIQYRLGAFGFLSSADLMKQGGTPNAAVHDMRFALQWVQKYISRFGGDPAKVTISGESAGGGAVMLMALANGGTENTTLFRGGIASSPYLPTQPDYDGDVPTENYLQFAQKAGCLGTADASSSSEAVYKCLLNANSTVLQRASAEISNNAKVGQWAFIPVTDGTLLRSRPTEQLLRGQVNGQRVITGHNANEGTYFVPQNITTQQSFIDFIKINYPSVNDSHIASILELYSVPESSLTSAKFDTDGLNPPYATSVSGYAVGWQQAANNLYAETTFVCPAYWLADAYATRQGGKSIYASWRYQFSIPNAFHGSDLQPIFEDPAVANARVDTTFKRGFQSIWAQFITKQDPGLYPDIIEADGGAGKTALSAASGDNWWPWGSVGGSPRDAERPRYWPMLNLNVTTAADGKFKADWKIVDGKKFEGNRGARCDLWAKLGDVIEE</sequence>
<dbReference type="PROSITE" id="PS00941">
    <property type="entry name" value="CARBOXYLESTERASE_B_2"/>
    <property type="match status" value="1"/>
</dbReference>
<dbReference type="InterPro" id="IPR029058">
    <property type="entry name" value="AB_hydrolase_fold"/>
</dbReference>
<dbReference type="InterPro" id="IPR002018">
    <property type="entry name" value="CarbesteraseB"/>
</dbReference>
<evidence type="ECO:0000256" key="5">
    <source>
        <dbReference type="SAM" id="MobiDB-lite"/>
    </source>
</evidence>
<dbReference type="InterPro" id="IPR019826">
    <property type="entry name" value="Carboxylesterase_B_AS"/>
</dbReference>
<keyword evidence="3 4" id="KW-0378">Hydrolase</keyword>
<dbReference type="PANTHER" id="PTHR11559">
    <property type="entry name" value="CARBOXYLESTERASE"/>
    <property type="match status" value="1"/>
</dbReference>
<evidence type="ECO:0000259" key="6">
    <source>
        <dbReference type="Pfam" id="PF00135"/>
    </source>
</evidence>
<feature type="region of interest" description="Disordered" evidence="5">
    <location>
        <begin position="100"/>
        <end position="120"/>
    </location>
</feature>
<evidence type="ECO:0000313" key="7">
    <source>
        <dbReference type="EMBL" id="KAK4208092.1"/>
    </source>
</evidence>
<feature type="domain" description="Carboxylesterase type B" evidence="6">
    <location>
        <begin position="55"/>
        <end position="528"/>
    </location>
</feature>
<comment type="caution">
    <text evidence="7">The sequence shown here is derived from an EMBL/GenBank/DDBJ whole genome shotgun (WGS) entry which is preliminary data.</text>
</comment>